<dbReference type="Pfam" id="PF04299">
    <property type="entry name" value="FMN_bind_2"/>
    <property type="match status" value="1"/>
</dbReference>
<dbReference type="AlphaFoldDB" id="A0A1H4IUJ3"/>
<dbReference type="STRING" id="640635.SAMN04489806_0287"/>
<organism evidence="1 2">
    <name type="scientific">Paramicrobacterium humi</name>
    <dbReference type="NCBI Taxonomy" id="640635"/>
    <lineage>
        <taxon>Bacteria</taxon>
        <taxon>Bacillati</taxon>
        <taxon>Actinomycetota</taxon>
        <taxon>Actinomycetes</taxon>
        <taxon>Micrococcales</taxon>
        <taxon>Microbacteriaceae</taxon>
        <taxon>Paramicrobacterium</taxon>
    </lineage>
</organism>
<dbReference type="PANTHER" id="PTHR35802">
    <property type="entry name" value="PROTEASE SYNTHASE AND SPORULATION PROTEIN PAI 2"/>
    <property type="match status" value="1"/>
</dbReference>
<dbReference type="EMBL" id="FNRY01000001">
    <property type="protein sequence ID" value="SEB37729.1"/>
    <property type="molecule type" value="Genomic_DNA"/>
</dbReference>
<dbReference type="PIRSF" id="PIRSF010372">
    <property type="entry name" value="PaiB"/>
    <property type="match status" value="1"/>
</dbReference>
<dbReference type="InterPro" id="IPR007396">
    <property type="entry name" value="TR_PAI2-type"/>
</dbReference>
<keyword evidence="2" id="KW-1185">Reference proteome</keyword>
<name>A0A1H4IUJ3_9MICO</name>
<protein>
    <submittedName>
        <fullName evidence="1">Negative transcriptional regulator, PaiB family</fullName>
    </submittedName>
</protein>
<dbReference type="RefSeq" id="WP_091179115.1">
    <property type="nucleotide sequence ID" value="NZ_FNRY01000001.1"/>
</dbReference>
<sequence length="208" mass="23104">MRHNPVYELTDPEVIARVIRENPWATIVSNASTGLVASHYPVLLEGEGDALSVVSHMGRPDEELHELGAHEMLVIVQGPHGYVSPAWYEPGPAVPTWNFVTVHLSGVPEILSDDENMAVLERLVERSENRMSHPRLLHDSPAQSEYSRRLMRGTVGFRLRAEKLVAKVKMSQSRPADTVRRITEELAGDGPYASEALAREMRDANPGV</sequence>
<dbReference type="SUPFAM" id="SSF50475">
    <property type="entry name" value="FMN-binding split barrel"/>
    <property type="match status" value="1"/>
</dbReference>
<dbReference type="Gene3D" id="2.30.110.10">
    <property type="entry name" value="Electron Transport, Fmn-binding Protein, Chain A"/>
    <property type="match status" value="1"/>
</dbReference>
<proteinExistence type="predicted"/>
<dbReference type="Proteomes" id="UP000199183">
    <property type="component" value="Unassembled WGS sequence"/>
</dbReference>
<dbReference type="InterPro" id="IPR012349">
    <property type="entry name" value="Split_barrel_FMN-bd"/>
</dbReference>
<dbReference type="OrthoDB" id="9794948at2"/>
<dbReference type="PANTHER" id="PTHR35802:SF1">
    <property type="entry name" value="PROTEASE SYNTHASE AND SPORULATION PROTEIN PAI 2"/>
    <property type="match status" value="1"/>
</dbReference>
<reference evidence="1 2" key="1">
    <citation type="submission" date="2016-10" db="EMBL/GenBank/DDBJ databases">
        <authorList>
            <person name="de Groot N.N."/>
        </authorList>
    </citation>
    <scope>NUCLEOTIDE SEQUENCE [LARGE SCALE GENOMIC DNA]</scope>
    <source>
        <strain evidence="1 2">DSM 21799</strain>
    </source>
</reference>
<evidence type="ECO:0000313" key="1">
    <source>
        <dbReference type="EMBL" id="SEB37729.1"/>
    </source>
</evidence>
<gene>
    <name evidence="1" type="ORF">SAMN04489806_0287</name>
</gene>
<evidence type="ECO:0000313" key="2">
    <source>
        <dbReference type="Proteomes" id="UP000199183"/>
    </source>
</evidence>
<accession>A0A1H4IUJ3</accession>